<dbReference type="EMBL" id="JACGWJ010000021">
    <property type="protein sequence ID" value="KAL0336270.1"/>
    <property type="molecule type" value="Genomic_DNA"/>
</dbReference>
<sequence>MLEKSADTTHYYCWYKCNGTASSPSMAEKARPQEVRRIFTMGLPFTANHGGQILFGPADGYLYIMMGDEEVKAIHI</sequence>
<gene>
    <name evidence="1" type="ORF">Sradi_4838900</name>
</gene>
<proteinExistence type="predicted"/>
<dbReference type="AlphaFoldDB" id="A0AAW2MXP1"/>
<dbReference type="PANTHER" id="PTHR19328:SF60">
    <property type="entry name" value="HIPL1 PROTEIN-LIKE"/>
    <property type="match status" value="1"/>
</dbReference>
<accession>A0AAW2MXP1</accession>
<dbReference type="InterPro" id="IPR011042">
    <property type="entry name" value="6-blade_b-propeller_TolB-like"/>
</dbReference>
<reference evidence="1" key="2">
    <citation type="journal article" date="2024" name="Plant">
        <title>Genomic evolution and insights into agronomic trait innovations of Sesamum species.</title>
        <authorList>
            <person name="Miao H."/>
            <person name="Wang L."/>
            <person name="Qu L."/>
            <person name="Liu H."/>
            <person name="Sun Y."/>
            <person name="Le M."/>
            <person name="Wang Q."/>
            <person name="Wei S."/>
            <person name="Zheng Y."/>
            <person name="Lin W."/>
            <person name="Duan Y."/>
            <person name="Cao H."/>
            <person name="Xiong S."/>
            <person name="Wang X."/>
            <person name="Wei L."/>
            <person name="Li C."/>
            <person name="Ma Q."/>
            <person name="Ju M."/>
            <person name="Zhao R."/>
            <person name="Li G."/>
            <person name="Mu C."/>
            <person name="Tian Q."/>
            <person name="Mei H."/>
            <person name="Zhang T."/>
            <person name="Gao T."/>
            <person name="Zhang H."/>
        </authorList>
    </citation>
    <scope>NUCLEOTIDE SEQUENCE</scope>
    <source>
        <strain evidence="1">G02</strain>
    </source>
</reference>
<reference evidence="1" key="1">
    <citation type="submission" date="2020-06" db="EMBL/GenBank/DDBJ databases">
        <authorList>
            <person name="Li T."/>
            <person name="Hu X."/>
            <person name="Zhang T."/>
            <person name="Song X."/>
            <person name="Zhang H."/>
            <person name="Dai N."/>
            <person name="Sheng W."/>
            <person name="Hou X."/>
            <person name="Wei L."/>
        </authorList>
    </citation>
    <scope>NUCLEOTIDE SEQUENCE</scope>
    <source>
        <strain evidence="1">G02</strain>
        <tissue evidence="1">Leaf</tissue>
    </source>
</reference>
<name>A0AAW2MXP1_SESRA</name>
<comment type="caution">
    <text evidence="1">The sequence shown here is derived from an EMBL/GenBank/DDBJ whole genome shotgun (WGS) entry which is preliminary data.</text>
</comment>
<dbReference type="PANTHER" id="PTHR19328">
    <property type="entry name" value="HEDGEHOG-INTERACTING PROTEIN"/>
    <property type="match status" value="1"/>
</dbReference>
<organism evidence="1">
    <name type="scientific">Sesamum radiatum</name>
    <name type="common">Black benniseed</name>
    <dbReference type="NCBI Taxonomy" id="300843"/>
    <lineage>
        <taxon>Eukaryota</taxon>
        <taxon>Viridiplantae</taxon>
        <taxon>Streptophyta</taxon>
        <taxon>Embryophyta</taxon>
        <taxon>Tracheophyta</taxon>
        <taxon>Spermatophyta</taxon>
        <taxon>Magnoliopsida</taxon>
        <taxon>eudicotyledons</taxon>
        <taxon>Gunneridae</taxon>
        <taxon>Pentapetalae</taxon>
        <taxon>asterids</taxon>
        <taxon>lamiids</taxon>
        <taxon>Lamiales</taxon>
        <taxon>Pedaliaceae</taxon>
        <taxon>Sesamum</taxon>
    </lineage>
</organism>
<evidence type="ECO:0000313" key="1">
    <source>
        <dbReference type="EMBL" id="KAL0336270.1"/>
    </source>
</evidence>
<dbReference type="Gene3D" id="2.120.10.30">
    <property type="entry name" value="TolB, C-terminal domain"/>
    <property type="match status" value="1"/>
</dbReference>
<protein>
    <submittedName>
        <fullName evidence="1">HIPL1 protein</fullName>
    </submittedName>
</protein>